<dbReference type="Proteomes" id="UP000799777">
    <property type="component" value="Unassembled WGS sequence"/>
</dbReference>
<organism evidence="2 3">
    <name type="scientific">Setomelanomma holmii</name>
    <dbReference type="NCBI Taxonomy" id="210430"/>
    <lineage>
        <taxon>Eukaryota</taxon>
        <taxon>Fungi</taxon>
        <taxon>Dikarya</taxon>
        <taxon>Ascomycota</taxon>
        <taxon>Pezizomycotina</taxon>
        <taxon>Dothideomycetes</taxon>
        <taxon>Pleosporomycetidae</taxon>
        <taxon>Pleosporales</taxon>
        <taxon>Pleosporineae</taxon>
        <taxon>Phaeosphaeriaceae</taxon>
        <taxon>Setomelanomma</taxon>
    </lineage>
</organism>
<evidence type="ECO:0000313" key="3">
    <source>
        <dbReference type="Proteomes" id="UP000799777"/>
    </source>
</evidence>
<proteinExistence type="predicted"/>
<feature type="compositionally biased region" description="Acidic residues" evidence="1">
    <location>
        <begin position="229"/>
        <end position="244"/>
    </location>
</feature>
<keyword evidence="3" id="KW-1185">Reference proteome</keyword>
<gene>
    <name evidence="2" type="ORF">EK21DRAFT_115355</name>
</gene>
<evidence type="ECO:0000313" key="2">
    <source>
        <dbReference type="EMBL" id="KAF2026857.1"/>
    </source>
</evidence>
<feature type="region of interest" description="Disordered" evidence="1">
    <location>
        <begin position="158"/>
        <end position="244"/>
    </location>
</feature>
<protein>
    <submittedName>
        <fullName evidence="2">Uncharacterized protein</fullName>
    </submittedName>
</protein>
<evidence type="ECO:0000256" key="1">
    <source>
        <dbReference type="SAM" id="MobiDB-lite"/>
    </source>
</evidence>
<accession>A0A9P4H4H8</accession>
<feature type="compositionally biased region" description="Basic and acidic residues" evidence="1">
    <location>
        <begin position="191"/>
        <end position="216"/>
    </location>
</feature>
<sequence>MTTHPTTPSAQDKEFINALYDLLSSISTSLTTNFSTPTPSVHSLLTSATELATYLTHIPRRRSKLLLSASLLSFHVLRTRNQAEALLDQKRHIVSKGEKEWYYLALAETGENGDVQILVEGGLRKWKGEMLDGFREIVKERIGDLEERREEVVGEKKMNIAGTELRPKRSRPRDDSEAEMVGTKSSNFPDTELRRRIAKAREDPETTVQKNDEARRSGRSKKKQVASENENEDDCIMDNDDSML</sequence>
<reference evidence="2" key="1">
    <citation type="journal article" date="2020" name="Stud. Mycol.">
        <title>101 Dothideomycetes genomes: a test case for predicting lifestyles and emergence of pathogens.</title>
        <authorList>
            <person name="Haridas S."/>
            <person name="Albert R."/>
            <person name="Binder M."/>
            <person name="Bloem J."/>
            <person name="Labutti K."/>
            <person name="Salamov A."/>
            <person name="Andreopoulos B."/>
            <person name="Baker S."/>
            <person name="Barry K."/>
            <person name="Bills G."/>
            <person name="Bluhm B."/>
            <person name="Cannon C."/>
            <person name="Castanera R."/>
            <person name="Culley D."/>
            <person name="Daum C."/>
            <person name="Ezra D."/>
            <person name="Gonzalez J."/>
            <person name="Henrissat B."/>
            <person name="Kuo A."/>
            <person name="Liang C."/>
            <person name="Lipzen A."/>
            <person name="Lutzoni F."/>
            <person name="Magnuson J."/>
            <person name="Mondo S."/>
            <person name="Nolan M."/>
            <person name="Ohm R."/>
            <person name="Pangilinan J."/>
            <person name="Park H.-J."/>
            <person name="Ramirez L."/>
            <person name="Alfaro M."/>
            <person name="Sun H."/>
            <person name="Tritt A."/>
            <person name="Yoshinaga Y."/>
            <person name="Zwiers L.-H."/>
            <person name="Turgeon B."/>
            <person name="Goodwin S."/>
            <person name="Spatafora J."/>
            <person name="Crous P."/>
            <person name="Grigoriev I."/>
        </authorList>
    </citation>
    <scope>NUCLEOTIDE SEQUENCE</scope>
    <source>
        <strain evidence="2">CBS 110217</strain>
    </source>
</reference>
<dbReference type="AlphaFoldDB" id="A0A9P4H4H8"/>
<name>A0A9P4H4H8_9PLEO</name>
<dbReference type="EMBL" id="ML978235">
    <property type="protein sequence ID" value="KAF2026857.1"/>
    <property type="molecule type" value="Genomic_DNA"/>
</dbReference>
<comment type="caution">
    <text evidence="2">The sequence shown here is derived from an EMBL/GenBank/DDBJ whole genome shotgun (WGS) entry which is preliminary data.</text>
</comment>
<dbReference type="OrthoDB" id="3797996at2759"/>